<evidence type="ECO:0000256" key="2">
    <source>
        <dbReference type="SAM" id="SignalP"/>
    </source>
</evidence>
<dbReference type="EMBL" id="SWFM01000001">
    <property type="protein sequence ID" value="TKD71316.1"/>
    <property type="molecule type" value="Genomic_DNA"/>
</dbReference>
<gene>
    <name evidence="3" type="ORF">FBF83_00450</name>
</gene>
<evidence type="ECO:0000313" key="3">
    <source>
        <dbReference type="EMBL" id="TKD71316.1"/>
    </source>
</evidence>
<feature type="signal peptide" evidence="2">
    <location>
        <begin position="1"/>
        <end position="25"/>
    </location>
</feature>
<protein>
    <recommendedName>
        <fullName evidence="5">DUF3221 domain-containing protein</fullName>
    </recommendedName>
</protein>
<keyword evidence="2" id="KW-0732">Signal</keyword>
<evidence type="ECO:0000313" key="4">
    <source>
        <dbReference type="Proteomes" id="UP000310541"/>
    </source>
</evidence>
<dbReference type="Proteomes" id="UP000310541">
    <property type="component" value="Unassembled WGS sequence"/>
</dbReference>
<feature type="compositionally biased region" description="Basic and acidic residues" evidence="1">
    <location>
        <begin position="55"/>
        <end position="73"/>
    </location>
</feature>
<organism evidence="3 4">
    <name type="scientific">Guptibacillus hwajinpoensis</name>
    <dbReference type="NCBI Taxonomy" id="208199"/>
    <lineage>
        <taxon>Bacteria</taxon>
        <taxon>Bacillati</taxon>
        <taxon>Bacillota</taxon>
        <taxon>Bacilli</taxon>
        <taxon>Bacillales</taxon>
        <taxon>Guptibacillaceae</taxon>
        <taxon>Guptibacillus</taxon>
    </lineage>
</organism>
<dbReference type="OrthoDB" id="2939190at2"/>
<feature type="chain" id="PRO_5020348638" description="DUF3221 domain-containing protein" evidence="2">
    <location>
        <begin position="26"/>
        <end position="130"/>
    </location>
</feature>
<feature type="region of interest" description="Disordered" evidence="1">
    <location>
        <begin position="50"/>
        <end position="78"/>
    </location>
</feature>
<comment type="caution">
    <text evidence="3">The sequence shown here is derived from an EMBL/GenBank/DDBJ whole genome shotgun (WGS) entry which is preliminary data.</text>
</comment>
<dbReference type="AlphaFoldDB" id="A0A4U1ML22"/>
<accession>A0A4U1ML22</accession>
<name>A0A4U1ML22_9BACL</name>
<evidence type="ECO:0008006" key="5">
    <source>
        <dbReference type="Google" id="ProtNLM"/>
    </source>
</evidence>
<proteinExistence type="predicted"/>
<evidence type="ECO:0000256" key="1">
    <source>
        <dbReference type="SAM" id="MobiDB-lite"/>
    </source>
</evidence>
<sequence>MNMLRGTLLSVLLLCFVVAVGTAFANEQNDDLAHVTGEVQKKMIRYEKPQMTIKTDQKDESNLEDGNDQKNENAEEMTEAAANKPYYYLVVNKTPYLTDSSEWKSIQEGDIITIGYKAGHVDVAKTIDEK</sequence>
<dbReference type="RefSeq" id="WP_136945193.1">
    <property type="nucleotide sequence ID" value="NZ_SWFM01000001.1"/>
</dbReference>
<reference evidence="3 4" key="1">
    <citation type="submission" date="2019-04" db="EMBL/GenBank/DDBJ databases">
        <title>Genome sequence of Bacillus hwajinpoensis strain Y2.</title>
        <authorList>
            <person name="Fair J.L."/>
            <person name="Maclea K.S."/>
        </authorList>
    </citation>
    <scope>NUCLEOTIDE SEQUENCE [LARGE SCALE GENOMIC DNA]</scope>
    <source>
        <strain evidence="3 4">Y2</strain>
    </source>
</reference>